<keyword evidence="3" id="KW-1185">Reference proteome</keyword>
<sequence>MTKDTDTEAGFVAAEPVHDAARTTEFMFQNHCLEGVVHEGKLWLRASQVCMVLGLSNSRDAMLRLDDDEHTSMKMMTHGGLQTVNAVSRSGALHLTFVSRCPHAKAFRRWVTDVVLPEVFETGSYLGKDRARAGVEGAEMMRLRERLRLPGRYMVLNLPGRPLHIEARDLEEILVEVDQADVQALVSSAQLVGSLWRNFRTEDVILNKAVTENSCCQQLDQAISLSTRLAQWVMQAASTAQKERERPDEMISVA</sequence>
<dbReference type="RefSeq" id="WP_194260278.1">
    <property type="nucleotide sequence ID" value="NZ_JABCQG010000013.1"/>
</dbReference>
<dbReference type="EMBL" id="JABCQG010000013">
    <property type="protein sequence ID" value="MBF0859693.1"/>
    <property type="molecule type" value="Genomic_DNA"/>
</dbReference>
<dbReference type="PANTHER" id="PTHR36180">
    <property type="entry name" value="DNA-BINDING PROTEIN-RELATED-RELATED"/>
    <property type="match status" value="1"/>
</dbReference>
<proteinExistence type="predicted"/>
<gene>
    <name evidence="2" type="ORF">HKD24_10740</name>
</gene>
<evidence type="ECO:0000313" key="3">
    <source>
        <dbReference type="Proteomes" id="UP000623107"/>
    </source>
</evidence>
<dbReference type="Pfam" id="PF02498">
    <property type="entry name" value="Bro-N"/>
    <property type="match status" value="1"/>
</dbReference>
<dbReference type="InterPro" id="IPR003497">
    <property type="entry name" value="BRO_N_domain"/>
</dbReference>
<evidence type="ECO:0000313" key="2">
    <source>
        <dbReference type="EMBL" id="MBF0859693.1"/>
    </source>
</evidence>
<dbReference type="SMART" id="SM01040">
    <property type="entry name" value="Bro-N"/>
    <property type="match status" value="1"/>
</dbReference>
<organism evidence="2 3">
    <name type="scientific">Gluconobacter vitians</name>
    <dbReference type="NCBI Taxonomy" id="2728102"/>
    <lineage>
        <taxon>Bacteria</taxon>
        <taxon>Pseudomonadati</taxon>
        <taxon>Pseudomonadota</taxon>
        <taxon>Alphaproteobacteria</taxon>
        <taxon>Acetobacterales</taxon>
        <taxon>Acetobacteraceae</taxon>
        <taxon>Gluconobacter</taxon>
    </lineage>
</organism>
<evidence type="ECO:0000259" key="1">
    <source>
        <dbReference type="PROSITE" id="PS51750"/>
    </source>
</evidence>
<dbReference type="PANTHER" id="PTHR36180:SF2">
    <property type="entry name" value="BRO FAMILY PROTEIN"/>
    <property type="match status" value="1"/>
</dbReference>
<protein>
    <submittedName>
        <fullName evidence="2">Bro-N domain-containing protein</fullName>
    </submittedName>
</protein>
<name>A0ABR9Y7W0_9PROT</name>
<comment type="caution">
    <text evidence="2">The sequence shown here is derived from an EMBL/GenBank/DDBJ whole genome shotgun (WGS) entry which is preliminary data.</text>
</comment>
<dbReference type="PROSITE" id="PS51750">
    <property type="entry name" value="BRO_N"/>
    <property type="match status" value="1"/>
</dbReference>
<reference evidence="2 3" key="2">
    <citation type="submission" date="2020-11" db="EMBL/GenBank/DDBJ databases">
        <title>Description of novel Gluconobacter species.</title>
        <authorList>
            <person name="Cleenwerck I."/>
            <person name="Cnockaert M."/>
            <person name="Borremans W."/>
            <person name="Wieme A.D."/>
            <person name="De Vuyst L."/>
            <person name="Vandamme P."/>
        </authorList>
    </citation>
    <scope>NUCLEOTIDE SEQUENCE [LARGE SCALE GENOMIC DNA]</scope>
    <source>
        <strain evidence="2 3">LMG 31484</strain>
    </source>
</reference>
<feature type="domain" description="Bro-N" evidence="1">
    <location>
        <begin position="20"/>
        <end position="123"/>
    </location>
</feature>
<dbReference type="Proteomes" id="UP000623107">
    <property type="component" value="Unassembled WGS sequence"/>
</dbReference>
<reference evidence="3" key="1">
    <citation type="submission" date="2020-04" db="EMBL/GenBank/DDBJ databases">
        <title>Description of novel Gluconacetobacter.</title>
        <authorList>
            <person name="Sombolestani A."/>
        </authorList>
    </citation>
    <scope>NUCLEOTIDE SEQUENCE [LARGE SCALE GENOMIC DNA]</scope>
    <source>
        <strain evidence="3">LMG 31484</strain>
    </source>
</reference>
<accession>A0ABR9Y7W0</accession>